<evidence type="ECO:0000313" key="2">
    <source>
        <dbReference type="EMBL" id="AXJ14002.1"/>
    </source>
</evidence>
<name>A0A345VMQ0_9STRE</name>
<dbReference type="AlphaFoldDB" id="A0A345VMQ0"/>
<feature type="region of interest" description="Disordered" evidence="1">
    <location>
        <begin position="29"/>
        <end position="48"/>
    </location>
</feature>
<organism evidence="2 3">
    <name type="scientific">Streptococcus pluranimalium</name>
    <dbReference type="NCBI Taxonomy" id="82348"/>
    <lineage>
        <taxon>Bacteria</taxon>
        <taxon>Bacillati</taxon>
        <taxon>Bacillota</taxon>
        <taxon>Bacilli</taxon>
        <taxon>Lactobacillales</taxon>
        <taxon>Streptococcaceae</taxon>
        <taxon>Streptococcus</taxon>
    </lineage>
</organism>
<dbReference type="RefSeq" id="WP_162797745.1">
    <property type="nucleotide sequence ID" value="NZ_CP022601.1"/>
</dbReference>
<proteinExistence type="predicted"/>
<reference evidence="2 3" key="1">
    <citation type="submission" date="2017-07" db="EMBL/GenBank/DDBJ databases">
        <title>Streptococcus pluranimalium as cause of bovine abortion.</title>
        <authorList>
            <person name="Rodriguez Campos S."/>
            <person name="Gobeli Brawand S."/>
            <person name="Brodard I."/>
            <person name="Rychener L."/>
            <person name="Perreten V."/>
        </authorList>
    </citation>
    <scope>NUCLEOTIDE SEQUENCE [LARGE SCALE GENOMIC DNA]</scope>
    <source>
        <strain evidence="2 3">14A0014</strain>
    </source>
</reference>
<accession>A0A345VMQ0</accession>
<sequence length="48" mass="5388">MPRLQFIERFSRYLLCEKTSTIRIVGHGASGKSSLAKDLADESNSAFR</sequence>
<gene>
    <name evidence="2" type="ORF">Sp14A_21180</name>
</gene>
<evidence type="ECO:0000313" key="3">
    <source>
        <dbReference type="Proteomes" id="UP000255411"/>
    </source>
</evidence>
<dbReference type="Proteomes" id="UP000255411">
    <property type="component" value="Chromosome"/>
</dbReference>
<protein>
    <submittedName>
        <fullName evidence="2">Uncharacterized protein</fullName>
    </submittedName>
</protein>
<evidence type="ECO:0000256" key="1">
    <source>
        <dbReference type="SAM" id="MobiDB-lite"/>
    </source>
</evidence>
<dbReference type="EMBL" id="CP022601">
    <property type="protein sequence ID" value="AXJ14002.1"/>
    <property type="molecule type" value="Genomic_DNA"/>
</dbReference>